<dbReference type="PROSITE" id="PS50305">
    <property type="entry name" value="SIRTUIN"/>
    <property type="match status" value="1"/>
</dbReference>
<reference evidence="12" key="2">
    <citation type="submission" date="2023-06" db="EMBL/GenBank/DDBJ databases">
        <authorList>
            <consortium name="Lawrence Berkeley National Laboratory"/>
            <person name="Haridas S."/>
            <person name="Hensen N."/>
            <person name="Bonometti L."/>
            <person name="Westerberg I."/>
            <person name="Brannstrom I.O."/>
            <person name="Guillou S."/>
            <person name="Cros-Aarteil S."/>
            <person name="Calhoun S."/>
            <person name="Kuo A."/>
            <person name="Mondo S."/>
            <person name="Pangilinan J."/>
            <person name="Riley R."/>
            <person name="Labutti K."/>
            <person name="Andreopoulos B."/>
            <person name="Lipzen A."/>
            <person name="Chen C."/>
            <person name="Yanf M."/>
            <person name="Daum C."/>
            <person name="Ng V."/>
            <person name="Clum A."/>
            <person name="Steindorff A."/>
            <person name="Ohm R."/>
            <person name="Martin F."/>
            <person name="Silar P."/>
            <person name="Natvig D."/>
            <person name="Lalanne C."/>
            <person name="Gautier V."/>
            <person name="Ament-Velasquez S.L."/>
            <person name="Kruys A."/>
            <person name="Hutchinson M.I."/>
            <person name="Powell A.J."/>
            <person name="Barry K."/>
            <person name="Miller A.N."/>
            <person name="Grigoriev I.V."/>
            <person name="Debuchy R."/>
            <person name="Gladieux P."/>
            <person name="Thoren M.H."/>
            <person name="Johannesson H."/>
        </authorList>
    </citation>
    <scope>NUCLEOTIDE SEQUENCE</scope>
    <source>
        <strain evidence="12">CBS 118394</strain>
    </source>
</reference>
<dbReference type="GO" id="GO:0017136">
    <property type="term" value="F:histone deacetylase activity, NAD-dependent"/>
    <property type="evidence" value="ECO:0007669"/>
    <property type="project" value="InterPro"/>
</dbReference>
<name>A0AAE0IT35_9PEZI</name>
<feature type="binding site" evidence="8">
    <location>
        <begin position="125"/>
        <end position="128"/>
    </location>
    <ligand>
        <name>NAD(+)</name>
        <dbReference type="ChEBI" id="CHEBI:57540"/>
    </ligand>
</feature>
<evidence type="ECO:0000256" key="1">
    <source>
        <dbReference type="ARBA" id="ARBA00006924"/>
    </source>
</evidence>
<keyword evidence="3" id="KW-0808">Transferase</keyword>
<evidence type="ECO:0000256" key="10">
    <source>
        <dbReference type="PROSITE-ProRule" id="PRU00236"/>
    </source>
</evidence>
<keyword evidence="5 9" id="KW-0862">Zinc</keyword>
<comment type="similarity">
    <text evidence="1">Belongs to the sirtuin family. Class I subfamily.</text>
</comment>
<dbReference type="InterPro" id="IPR026590">
    <property type="entry name" value="Ssirtuin_cat_dom"/>
</dbReference>
<feature type="active site" description="Proton acceptor" evidence="7 10">
    <location>
        <position position="145"/>
    </location>
</feature>
<dbReference type="InterPro" id="IPR026591">
    <property type="entry name" value="Sirtuin_cat_small_dom_sf"/>
</dbReference>
<dbReference type="PIRSF" id="PIRSF037938">
    <property type="entry name" value="SIR2_euk"/>
    <property type="match status" value="1"/>
</dbReference>
<dbReference type="InterPro" id="IPR029035">
    <property type="entry name" value="DHS-like_NAD/FAD-binding_dom"/>
</dbReference>
<feature type="non-terminal residue" evidence="12">
    <location>
        <position position="1"/>
    </location>
</feature>
<keyword evidence="4 9" id="KW-0479">Metal-binding</keyword>
<dbReference type="GO" id="GO:0070403">
    <property type="term" value="F:NAD+ binding"/>
    <property type="evidence" value="ECO:0007669"/>
    <property type="project" value="InterPro"/>
</dbReference>
<feature type="binding site" evidence="9 10">
    <location>
        <position position="153"/>
    </location>
    <ligand>
        <name>Zn(2+)</name>
        <dbReference type="ChEBI" id="CHEBI:29105"/>
    </ligand>
</feature>
<evidence type="ECO:0000313" key="12">
    <source>
        <dbReference type="EMBL" id="KAK3330659.1"/>
    </source>
</evidence>
<dbReference type="SUPFAM" id="SSF52467">
    <property type="entry name" value="DHS-like NAD/FAD-binding domain"/>
    <property type="match status" value="1"/>
</dbReference>
<dbReference type="GO" id="GO:0005634">
    <property type="term" value="C:nucleus"/>
    <property type="evidence" value="ECO:0007669"/>
    <property type="project" value="TreeGrafter"/>
</dbReference>
<dbReference type="Proteomes" id="UP001283341">
    <property type="component" value="Unassembled WGS sequence"/>
</dbReference>
<evidence type="ECO:0000256" key="4">
    <source>
        <dbReference type="ARBA" id="ARBA00022723"/>
    </source>
</evidence>
<gene>
    <name evidence="12" type="ORF">B0H66DRAFT_452192</name>
</gene>
<accession>A0AAE0IT35</accession>
<evidence type="ECO:0000256" key="3">
    <source>
        <dbReference type="ARBA" id="ARBA00022679"/>
    </source>
</evidence>
<dbReference type="PANTHER" id="PTHR11085">
    <property type="entry name" value="NAD-DEPENDENT PROTEIN DEACYLASE SIRTUIN-5, MITOCHONDRIAL-RELATED"/>
    <property type="match status" value="1"/>
</dbReference>
<dbReference type="PANTHER" id="PTHR11085:SF6">
    <property type="entry name" value="NAD-DEPENDENT PROTEIN DEACETYLASE SIRTUIN-2"/>
    <property type="match status" value="1"/>
</dbReference>
<proteinExistence type="inferred from homology"/>
<feature type="binding site" evidence="9 10">
    <location>
        <position position="182"/>
    </location>
    <ligand>
        <name>Zn(2+)</name>
        <dbReference type="ChEBI" id="CHEBI:29105"/>
    </ligand>
</feature>
<dbReference type="InterPro" id="IPR050134">
    <property type="entry name" value="NAD-dep_sirtuin_deacylases"/>
</dbReference>
<feature type="domain" description="Deacetylase sirtuin-type" evidence="11">
    <location>
        <begin position="15"/>
        <end position="277"/>
    </location>
</feature>
<dbReference type="Gene3D" id="3.30.1600.10">
    <property type="entry name" value="SIR2/SIRT2 'Small Domain"/>
    <property type="match status" value="1"/>
</dbReference>
<dbReference type="Gene3D" id="3.40.50.1220">
    <property type="entry name" value="TPP-binding domain"/>
    <property type="match status" value="1"/>
</dbReference>
<feature type="binding site" evidence="8">
    <location>
        <begin position="219"/>
        <end position="220"/>
    </location>
    <ligand>
        <name>NAD(+)</name>
        <dbReference type="ChEBI" id="CHEBI:57540"/>
    </ligand>
</feature>
<comment type="caution">
    <text evidence="12">The sequence shown here is derived from an EMBL/GenBank/DDBJ whole genome shotgun (WGS) entry which is preliminary data.</text>
</comment>
<organism evidence="12 13">
    <name type="scientific">Apodospora peruviana</name>
    <dbReference type="NCBI Taxonomy" id="516989"/>
    <lineage>
        <taxon>Eukaryota</taxon>
        <taxon>Fungi</taxon>
        <taxon>Dikarya</taxon>
        <taxon>Ascomycota</taxon>
        <taxon>Pezizomycotina</taxon>
        <taxon>Sordariomycetes</taxon>
        <taxon>Sordariomycetidae</taxon>
        <taxon>Sordariales</taxon>
        <taxon>Lasiosphaeriaceae</taxon>
        <taxon>Apodospora</taxon>
    </lineage>
</organism>
<evidence type="ECO:0000256" key="6">
    <source>
        <dbReference type="ARBA" id="ARBA00023027"/>
    </source>
</evidence>
<evidence type="ECO:0000313" key="13">
    <source>
        <dbReference type="Proteomes" id="UP001283341"/>
    </source>
</evidence>
<keyword evidence="13" id="KW-1185">Reference proteome</keyword>
<feature type="binding site" evidence="9 10">
    <location>
        <position position="156"/>
    </location>
    <ligand>
        <name>Zn(2+)</name>
        <dbReference type="ChEBI" id="CHEBI:29105"/>
    </ligand>
</feature>
<evidence type="ECO:0000256" key="5">
    <source>
        <dbReference type="ARBA" id="ARBA00022833"/>
    </source>
</evidence>
<dbReference type="InterPro" id="IPR003000">
    <property type="entry name" value="Sirtuin"/>
</dbReference>
<comment type="cofactor">
    <cofactor evidence="9">
        <name>Zn(2+)</name>
        <dbReference type="ChEBI" id="CHEBI:29105"/>
    </cofactor>
    <text evidence="9">Binds 1 zinc ion per subunit.</text>
</comment>
<dbReference type="GO" id="GO:0046872">
    <property type="term" value="F:metal ion binding"/>
    <property type="evidence" value="ECO:0007669"/>
    <property type="project" value="UniProtKB-KW"/>
</dbReference>
<feature type="binding site" evidence="8">
    <location>
        <begin position="243"/>
        <end position="245"/>
    </location>
    <ligand>
        <name>NAD(+)</name>
        <dbReference type="ChEBI" id="CHEBI:57540"/>
    </ligand>
</feature>
<protein>
    <recommendedName>
        <fullName evidence="2">protein acetyllysine N-acetyltransferase</fullName>
        <ecNumber evidence="2">2.3.1.286</ecNumber>
    </recommendedName>
</protein>
<keyword evidence="6 8" id="KW-0520">NAD</keyword>
<evidence type="ECO:0000256" key="9">
    <source>
        <dbReference type="PIRSR" id="PIRSR037938-3"/>
    </source>
</evidence>
<evidence type="ECO:0000256" key="7">
    <source>
        <dbReference type="PIRSR" id="PIRSR037938-1"/>
    </source>
</evidence>
<evidence type="ECO:0000256" key="8">
    <source>
        <dbReference type="PIRSR" id="PIRSR037938-2"/>
    </source>
</evidence>
<feature type="binding site" evidence="8">
    <location>
        <position position="263"/>
    </location>
    <ligand>
        <name>NAD(+)</name>
        <dbReference type="ChEBI" id="CHEBI:57540"/>
    </ligand>
</feature>
<dbReference type="InterPro" id="IPR017328">
    <property type="entry name" value="Sirtuin_class_I"/>
</dbReference>
<dbReference type="AlphaFoldDB" id="A0AAE0IT35"/>
<dbReference type="CDD" id="cd01408">
    <property type="entry name" value="SIRT1"/>
    <property type="match status" value="1"/>
</dbReference>
<evidence type="ECO:0000259" key="11">
    <source>
        <dbReference type="PROSITE" id="PS50305"/>
    </source>
</evidence>
<feature type="binding site" evidence="8">
    <location>
        <begin position="53"/>
        <end position="55"/>
    </location>
    <ligand>
        <name>NAD(+)</name>
        <dbReference type="ChEBI" id="CHEBI:57540"/>
    </ligand>
</feature>
<feature type="binding site" evidence="9 10">
    <location>
        <position position="177"/>
    </location>
    <ligand>
        <name>Zn(2+)</name>
        <dbReference type="ChEBI" id="CHEBI:29105"/>
    </ligand>
</feature>
<dbReference type="EMBL" id="JAUEDM010000001">
    <property type="protein sequence ID" value="KAK3330659.1"/>
    <property type="molecule type" value="Genomic_DNA"/>
</dbReference>
<feature type="binding site" evidence="8">
    <location>
        <begin position="43"/>
        <end position="47"/>
    </location>
    <ligand>
        <name>NAD(+)</name>
        <dbReference type="ChEBI" id="CHEBI:57540"/>
    </ligand>
</feature>
<dbReference type="Pfam" id="PF02146">
    <property type="entry name" value="SIR2"/>
    <property type="match status" value="1"/>
</dbReference>
<reference evidence="12" key="1">
    <citation type="journal article" date="2023" name="Mol. Phylogenet. Evol.">
        <title>Genome-scale phylogeny and comparative genomics of the fungal order Sordariales.</title>
        <authorList>
            <person name="Hensen N."/>
            <person name="Bonometti L."/>
            <person name="Westerberg I."/>
            <person name="Brannstrom I.O."/>
            <person name="Guillou S."/>
            <person name="Cros-Aarteil S."/>
            <person name="Calhoun S."/>
            <person name="Haridas S."/>
            <person name="Kuo A."/>
            <person name="Mondo S."/>
            <person name="Pangilinan J."/>
            <person name="Riley R."/>
            <person name="LaButti K."/>
            <person name="Andreopoulos B."/>
            <person name="Lipzen A."/>
            <person name="Chen C."/>
            <person name="Yan M."/>
            <person name="Daum C."/>
            <person name="Ng V."/>
            <person name="Clum A."/>
            <person name="Steindorff A."/>
            <person name="Ohm R.A."/>
            <person name="Martin F."/>
            <person name="Silar P."/>
            <person name="Natvig D.O."/>
            <person name="Lalanne C."/>
            <person name="Gautier V."/>
            <person name="Ament-Velasquez S.L."/>
            <person name="Kruys A."/>
            <person name="Hutchinson M.I."/>
            <person name="Powell A.J."/>
            <person name="Barry K."/>
            <person name="Miller A.N."/>
            <person name="Grigoriev I.V."/>
            <person name="Debuchy R."/>
            <person name="Gladieux P."/>
            <person name="Hiltunen Thoren M."/>
            <person name="Johannesson H."/>
        </authorList>
    </citation>
    <scope>NUCLEOTIDE SEQUENCE</scope>
    <source>
        <strain evidence="12">CBS 118394</strain>
    </source>
</reference>
<evidence type="ECO:0000256" key="2">
    <source>
        <dbReference type="ARBA" id="ARBA00012928"/>
    </source>
</evidence>
<sequence length="335" mass="37008">MGQDHSTVSAGTPPETLTERSLAAVAQHIKSGNVRRIVVMTGAGISTAAGIPDFRSPDTGLYANLARLNLPEPEAVFDLLFFKENPKPFYVLAKDLYPGKFFPTISHVFISMLAKKGLLHQLFTQNIDCLERAAGIPPELIVEAHGSFADQRCIDCKTPYPENLMREHVERAEVPLCIDKKCGGLVKPDIVFFHEALPPTFYDRIHTTSTADLAIVMGTSLMVHPFAGLPDQISRHAPRVLFNLDRVGSLGSRADDVLELGDCDTGVRKLADELGWREELESEWRKLVGDEEAERQMQGTGKRAAAVLEDEVSRLADDLDRGVRLQDFEETNDAS</sequence>
<dbReference type="EC" id="2.3.1.286" evidence="2"/>